<feature type="compositionally biased region" description="Low complexity" evidence="6">
    <location>
        <begin position="1021"/>
        <end position="1032"/>
    </location>
</feature>
<feature type="domain" description="HYDIN/VesB/CFA65-like Ig-like" evidence="7">
    <location>
        <begin position="454"/>
        <end position="539"/>
    </location>
</feature>
<dbReference type="EMBL" id="MCFN01000563">
    <property type="protein sequence ID" value="OXB57222.1"/>
    <property type="molecule type" value="Genomic_DNA"/>
</dbReference>
<feature type="compositionally biased region" description="Polar residues" evidence="6">
    <location>
        <begin position="1"/>
        <end position="20"/>
    </location>
</feature>
<feature type="domain" description="HYDIN/VesB/CFA65-like Ig-like" evidence="7">
    <location>
        <begin position="193"/>
        <end position="286"/>
    </location>
</feature>
<comment type="caution">
    <text evidence="8">The sequence shown here is derived from an EMBL/GenBank/DDBJ whole genome shotgun (WGS) entry which is preliminary data.</text>
</comment>
<organism evidence="8 9">
    <name type="scientific">Callipepla squamata</name>
    <name type="common">Scaled quail</name>
    <dbReference type="NCBI Taxonomy" id="9009"/>
    <lineage>
        <taxon>Eukaryota</taxon>
        <taxon>Metazoa</taxon>
        <taxon>Chordata</taxon>
        <taxon>Craniata</taxon>
        <taxon>Vertebrata</taxon>
        <taxon>Euteleostomi</taxon>
        <taxon>Archelosauria</taxon>
        <taxon>Archosauria</taxon>
        <taxon>Dinosauria</taxon>
        <taxon>Saurischia</taxon>
        <taxon>Theropoda</taxon>
        <taxon>Coelurosauria</taxon>
        <taxon>Aves</taxon>
        <taxon>Neognathae</taxon>
        <taxon>Galloanserae</taxon>
        <taxon>Galliformes</taxon>
        <taxon>Odontophoridae</taxon>
        <taxon>Callipepla</taxon>
    </lineage>
</organism>
<dbReference type="PANTHER" id="PTHR23053:SF0">
    <property type="entry name" value="HYDROCEPHALUS-INDUCING PROTEIN HOMOLOG"/>
    <property type="match status" value="1"/>
</dbReference>
<dbReference type="InterPro" id="IPR033305">
    <property type="entry name" value="Hydin-like"/>
</dbReference>
<evidence type="ECO:0000313" key="9">
    <source>
        <dbReference type="Proteomes" id="UP000198323"/>
    </source>
</evidence>
<dbReference type="PANTHER" id="PTHR23053">
    <property type="entry name" value="DLEC1 DELETED IN LUNG AND ESOPHAGEAL CANCER 1"/>
    <property type="match status" value="1"/>
</dbReference>
<feature type="region of interest" description="Disordered" evidence="6">
    <location>
        <begin position="984"/>
        <end position="1042"/>
    </location>
</feature>
<gene>
    <name evidence="8" type="ORF">ASZ78_016397</name>
</gene>
<evidence type="ECO:0000256" key="1">
    <source>
        <dbReference type="ARBA" id="ARBA00004138"/>
    </source>
</evidence>
<dbReference type="GO" id="GO:1904158">
    <property type="term" value="P:axonemal central apparatus assembly"/>
    <property type="evidence" value="ECO:0007669"/>
    <property type="project" value="TreeGrafter"/>
</dbReference>
<evidence type="ECO:0000256" key="3">
    <source>
        <dbReference type="ARBA" id="ARBA00022490"/>
    </source>
</evidence>
<keyword evidence="4" id="KW-0969">Cilium</keyword>
<keyword evidence="5" id="KW-0966">Cell projection</keyword>
<feature type="region of interest" description="Disordered" evidence="6">
    <location>
        <begin position="1"/>
        <end position="38"/>
    </location>
</feature>
<proteinExistence type="predicted"/>
<keyword evidence="3" id="KW-0963">Cytoplasm</keyword>
<dbReference type="Pfam" id="PF22544">
    <property type="entry name" value="HYDIN_VesB_CFA65-like_Ig"/>
    <property type="match status" value="2"/>
</dbReference>
<protein>
    <recommendedName>
        <fullName evidence="7">HYDIN/VesB/CFA65-like Ig-like domain-containing protein</fullName>
    </recommendedName>
</protein>
<evidence type="ECO:0000313" key="8">
    <source>
        <dbReference type="EMBL" id="OXB57222.1"/>
    </source>
</evidence>
<dbReference type="GO" id="GO:0005930">
    <property type="term" value="C:axoneme"/>
    <property type="evidence" value="ECO:0007669"/>
    <property type="project" value="TreeGrafter"/>
</dbReference>
<evidence type="ECO:0000259" key="7">
    <source>
        <dbReference type="Pfam" id="PF22544"/>
    </source>
</evidence>
<evidence type="ECO:0000256" key="6">
    <source>
        <dbReference type="SAM" id="MobiDB-lite"/>
    </source>
</evidence>
<reference evidence="8 9" key="1">
    <citation type="submission" date="2016-07" db="EMBL/GenBank/DDBJ databases">
        <title>Disparate Historic Effective Population Sizes Predicted by Modern Levels of Genome Diversity for the Scaled Quail (Callipepla squamata) and the Northern Bobwhite (Colinus virginianus): Inferences from First and Second Generation Draft Genome Assemblies for Sympatric New World Quail.</title>
        <authorList>
            <person name="Oldeschulte D.L."/>
            <person name="Halley Y.A."/>
            <person name="Bhattarai E.K."/>
            <person name="Brashear W.A."/>
            <person name="Hill J."/>
            <person name="Metz R.P."/>
            <person name="Johnson C.D."/>
            <person name="Rollins D."/>
            <person name="Peterson M.J."/>
            <person name="Bickhart D.M."/>
            <person name="Decker J.E."/>
            <person name="Seabury C.M."/>
        </authorList>
    </citation>
    <scope>NUCLEOTIDE SEQUENCE [LARGE SCALE GENOMIC DNA]</scope>
    <source>
        <strain evidence="8 9">Texas</strain>
        <tissue evidence="8">Leg muscle</tissue>
    </source>
</reference>
<evidence type="ECO:0000256" key="2">
    <source>
        <dbReference type="ARBA" id="ARBA00004496"/>
    </source>
</evidence>
<keyword evidence="9" id="KW-1185">Reference proteome</keyword>
<comment type="subcellular location">
    <subcellularLocation>
        <location evidence="1">Cell projection</location>
        <location evidence="1">Cilium</location>
    </subcellularLocation>
    <subcellularLocation>
        <location evidence="2">Cytoplasm</location>
    </subcellularLocation>
</comment>
<dbReference type="OrthoDB" id="9110371at2759"/>
<dbReference type="InterPro" id="IPR013783">
    <property type="entry name" value="Ig-like_fold"/>
</dbReference>
<dbReference type="Gene3D" id="2.60.40.10">
    <property type="entry name" value="Immunoglobulins"/>
    <property type="match status" value="6"/>
</dbReference>
<evidence type="ECO:0000256" key="4">
    <source>
        <dbReference type="ARBA" id="ARBA00023069"/>
    </source>
</evidence>
<dbReference type="InterPro" id="IPR053879">
    <property type="entry name" value="HYDIN_VesB_CFA65-like_Ig"/>
</dbReference>
<dbReference type="Proteomes" id="UP000198323">
    <property type="component" value="Unassembled WGS sequence"/>
</dbReference>
<dbReference type="STRING" id="9009.A0A226MPP2"/>
<accession>A0A226MPP2</accession>
<name>A0A226MPP2_CALSU</name>
<evidence type="ECO:0000256" key="5">
    <source>
        <dbReference type="ARBA" id="ARBA00023273"/>
    </source>
</evidence>
<sequence length="1339" mass="149314">MATSKLHQSVGSSKSPNGFQNKVGAPRNPKLVTEEEKPVTLTPSAFLKEMSLTTEQRLASTHSTQRPRVVQLLDMSDTSHQKFSSVDLNQTLFQPFPSEVVFQSYVPCEVYEVPLVLRNNDRVPRLLKVILESSPYFKLISPGDTCRKVAPGMPLTFRILFTPQENKDYFHQLTCITEREKFVVPIRAIGARAILDFPDQLNFSVCPVKHNTQRTLLVRNVGNREAHYHISTQSPFSVDPSVGTLGIGDTMQVTVDFHPLKTGDHSGSLVVHYDTGEDVLTSLYGAAVDVNIRLDRNSLMIAKTYLTLANHRSVVIHNRSEIIAHFQWKAFVSQEEEDQQKLRLCHRLRRQEENEMDRFIDECVADPSLRERLSVLSRVFQNHRAKVQGDSMLFSDDIFAIEPVEGDVWPNSSAEINVIFKPREARLYQQNIYCDISGRETRLPLRIRGEGEGPRLCFSFDQLDIGKVFVGSAHSYEAILFNKGPIDALFHMVPPTTALGSCFSFIPREGLVPPGGLQHIHISFCSTILGQFTEEFREHQEGAAVLYSSPAPCGIIQPHSSVEVPVTLQAQVTGEQLMVASVAVFGREGSPLEIHLVSTGEGPVVYVHPSKLNFGRIPVLQDASQTLHLFNQAVIPASFWTEMDGKDSRWRVEPSQGVIPPEAEVPVAVIANLDDTKKFQDNVNLFIENSSTYVIPVQAVGIGTTIVTDKPFAPQLNLGPHFSLSPCSYHFKITNKGRRTHQLYWTTEGFAPFRQRDPLPAMGGTKDSSPQGPVFRLWPLRMELMPGRTMEMILEGFSSTPRVVTERLLCHAIIGSKAGKTQIMQVDVTCEFVAPVLQISTREITFRVEKRPSDVLTAQHKPLHLKNISSLPLSVVLLTEQPFSLCDAEQRPLSADSQEDLNIRVAERALKIQFLEHPLEEQVAIRGEVCFPNLHMETTAVDFGCILNDTEDVRYVEMTNCSPLLVRYRWSFLEGSHVSQMRFSPPVPKYLVNPQPKEEEGAPMEPLTSAESSNEDVSMKEPAQAVGAAGEPAPEPADADGPLETQELESAAETQSLVETKEPVELVENEPLAVGVEEVFNILPLYGELQPGESQQVTFTFFGHANLVAHVTALCEVQGGPTYEVMLSGEASVISYFLSVTEIDWGLQLFNEVAEAELTLQNRGKVGFQYQVLSPSDGPLPSVPLVLPSMGYIGPGQEQVLKVSYLPGVPGTFCRTFQIQVGHLEPETITLKGEGSFPRICLDLPRNIRGNEKYEKILQEAREKMKKESQRDEATVLGETTATETPVDDLDTMVRMWCCPIQCVTLLHWGWVRPAVTWDLLPMIILPPCTIFEFVALCD</sequence>
<dbReference type="GO" id="GO:0003341">
    <property type="term" value="P:cilium movement"/>
    <property type="evidence" value="ECO:0007669"/>
    <property type="project" value="TreeGrafter"/>
</dbReference>